<evidence type="ECO:0000313" key="1">
    <source>
        <dbReference type="EMBL" id="BAO04953.1"/>
    </source>
</evidence>
<dbReference type="EMBL" id="BA000058">
    <property type="protein sequence ID" value="BAO04953.1"/>
    <property type="molecule type" value="Genomic_DNA"/>
</dbReference>
<proteinExistence type="predicted"/>
<reference evidence="1" key="1">
    <citation type="submission" date="2013-10" db="EMBL/GenBank/DDBJ databases">
        <title>Draft genome sequence of Clostridium botulinum type B strain Osaka05.</title>
        <authorList>
            <person name="Sakaguchi Y."/>
            <person name="Hosomi K."/>
            <person name="Uchiyama J."/>
            <person name="Ogura Y."/>
            <person name="Sakaguchi M."/>
            <person name="Kohda T."/>
            <person name="Mukamoto M."/>
            <person name="Misawa N."/>
            <person name="Matsuzaki S."/>
            <person name="Hayashi T."/>
            <person name="Kozaki S."/>
        </authorList>
    </citation>
    <scope>NUCLEOTIDE SEQUENCE</scope>
    <source>
        <strain evidence="1">Osaka05</strain>
    </source>
</reference>
<dbReference type="Proteomes" id="UP000054164">
    <property type="component" value="Unassembled WGS sequence"/>
</dbReference>
<protein>
    <submittedName>
        <fullName evidence="1">Uncharacterized protein</fullName>
    </submittedName>
</protein>
<dbReference type="AlphaFoldDB" id="A0A060N8V3"/>
<organism evidence="1">
    <name type="scientific">Clostridium botulinum B str. Osaka05</name>
    <dbReference type="NCBI Taxonomy" id="1407017"/>
    <lineage>
        <taxon>Bacteria</taxon>
        <taxon>Bacillati</taxon>
        <taxon>Bacillota</taxon>
        <taxon>Clostridia</taxon>
        <taxon>Eubacteriales</taxon>
        <taxon>Clostridiaceae</taxon>
        <taxon>Clostridium</taxon>
    </lineage>
</organism>
<sequence>MKNLKTLLGKEFVNSEELEEIEENELVERTEFNGISGKDGSSKWYSIYLNNGEEYQVYVRA</sequence>
<dbReference type="HOGENOM" id="CLU_2914240_0_0_9"/>
<accession>A0A060N8V3</accession>
<dbReference type="RefSeq" id="WP_030032047.1">
    <property type="nucleotide sequence ID" value="NZ_BA000058.1"/>
</dbReference>
<gene>
    <name evidence="1" type="ORF">CBO05P1_234</name>
</gene>
<name>A0A060N8V3_CLOBO</name>